<feature type="transmembrane region" description="Helical" evidence="1">
    <location>
        <begin position="376"/>
        <end position="401"/>
    </location>
</feature>
<feature type="transmembrane region" description="Helical" evidence="1">
    <location>
        <begin position="311"/>
        <end position="332"/>
    </location>
</feature>
<protein>
    <submittedName>
        <fullName evidence="2">DUF3667 domain-containing protein</fullName>
    </submittedName>
</protein>
<keyword evidence="1" id="KW-0812">Transmembrane</keyword>
<feature type="transmembrane region" description="Helical" evidence="1">
    <location>
        <begin position="273"/>
        <end position="299"/>
    </location>
</feature>
<feature type="transmembrane region" description="Helical" evidence="1">
    <location>
        <begin position="344"/>
        <end position="364"/>
    </location>
</feature>
<proteinExistence type="predicted"/>
<evidence type="ECO:0000256" key="1">
    <source>
        <dbReference type="SAM" id="Phobius"/>
    </source>
</evidence>
<dbReference type="InterPro" id="IPR022134">
    <property type="entry name" value="DUF3667"/>
</dbReference>
<sequence>MRIRRKTSQCPNCGASLDQVYNYCPQCGQENTNNYVSLKTLLGDFFNTYFALDSKFVKTIIPFFFKPGKLTNKYIEGKRAAYSHPLRLYLILSIFFFFVLTKAAKQQNITDLKDGQSDISLKDFDNLSKTTRKTLQGNLSKEQIDLILANLDSDEIVDFKLALKESLSEEQRIKLKSKLSKDAQKQLGLIESDSLLIASDSIVADDSTSESSSSKANHILIPPLDWKLIENLKYEKQYSDEAILDSMKLGELTSFQRRISIQTIRFKRNPEGAYLYVLSNLPIMMLLLVPIFGGILKLLYIRRKHLYIKHLILSLYLHAFAYFIYGIIILIVISTELSDNTENILITISFVWMAVYAYISFLRVYQQNWHKTLIKFGITGMMYITFIFLFLTSEALISLLIF</sequence>
<keyword evidence="1" id="KW-0472">Membrane</keyword>
<evidence type="ECO:0000313" key="2">
    <source>
        <dbReference type="EMBL" id="MBL3655498.1"/>
    </source>
</evidence>
<dbReference type="Pfam" id="PF12412">
    <property type="entry name" value="DUF3667"/>
    <property type="match status" value="1"/>
</dbReference>
<reference evidence="2" key="1">
    <citation type="submission" date="2021-01" db="EMBL/GenBank/DDBJ databases">
        <title>Fulvivirga kasyanovii gen. nov., sp nov., a novel member of the phylum Bacteroidetes isolated from seawater in a mussel farm.</title>
        <authorList>
            <person name="Zhao L.-H."/>
            <person name="Wang Z.-J."/>
        </authorList>
    </citation>
    <scope>NUCLEOTIDE SEQUENCE</scope>
    <source>
        <strain evidence="2">2943</strain>
    </source>
</reference>
<dbReference type="Proteomes" id="UP000659388">
    <property type="component" value="Unassembled WGS sequence"/>
</dbReference>
<name>A0A937F7G6_9BACT</name>
<gene>
    <name evidence="2" type="ORF">JL102_05105</name>
</gene>
<comment type="caution">
    <text evidence="2">The sequence shown here is derived from an EMBL/GenBank/DDBJ whole genome shotgun (WGS) entry which is preliminary data.</text>
</comment>
<keyword evidence="1" id="KW-1133">Transmembrane helix</keyword>
<evidence type="ECO:0000313" key="3">
    <source>
        <dbReference type="Proteomes" id="UP000659388"/>
    </source>
</evidence>
<dbReference type="EMBL" id="JAESIY010000002">
    <property type="protein sequence ID" value="MBL3655498.1"/>
    <property type="molecule type" value="Genomic_DNA"/>
</dbReference>
<dbReference type="AlphaFoldDB" id="A0A937F7G6"/>
<accession>A0A937F7G6</accession>
<keyword evidence="3" id="KW-1185">Reference proteome</keyword>
<organism evidence="2 3">
    <name type="scientific">Fulvivirga sediminis</name>
    <dbReference type="NCBI Taxonomy" id="2803949"/>
    <lineage>
        <taxon>Bacteria</taxon>
        <taxon>Pseudomonadati</taxon>
        <taxon>Bacteroidota</taxon>
        <taxon>Cytophagia</taxon>
        <taxon>Cytophagales</taxon>
        <taxon>Fulvivirgaceae</taxon>
        <taxon>Fulvivirga</taxon>
    </lineage>
</organism>
<dbReference type="RefSeq" id="WP_202243165.1">
    <property type="nucleotide sequence ID" value="NZ_JAESIY010000002.1"/>
</dbReference>